<dbReference type="InterPro" id="IPR001775">
    <property type="entry name" value="GspD/PilQ"/>
</dbReference>
<dbReference type="GO" id="GO:0015627">
    <property type="term" value="C:type II protein secretion system complex"/>
    <property type="evidence" value="ECO:0007669"/>
    <property type="project" value="TreeGrafter"/>
</dbReference>
<evidence type="ECO:0000256" key="2">
    <source>
        <dbReference type="SAM" id="SignalP"/>
    </source>
</evidence>
<organism evidence="6 7">
    <name type="scientific">Terrihabitans soli</name>
    <dbReference type="NCBI Taxonomy" id="708113"/>
    <lineage>
        <taxon>Bacteria</taxon>
        <taxon>Pseudomonadati</taxon>
        <taxon>Pseudomonadota</taxon>
        <taxon>Alphaproteobacteria</taxon>
        <taxon>Hyphomicrobiales</taxon>
        <taxon>Terrihabitans</taxon>
    </lineage>
</organism>
<keyword evidence="2" id="KW-0732">Signal</keyword>
<dbReference type="InterPro" id="IPR050810">
    <property type="entry name" value="Bact_Secretion_Sys_Channel"/>
</dbReference>
<evidence type="ECO:0000259" key="4">
    <source>
        <dbReference type="Pfam" id="PF04972"/>
    </source>
</evidence>
<reference evidence="6 7" key="1">
    <citation type="submission" date="2020-08" db="EMBL/GenBank/DDBJ databases">
        <title>Genome sequence of Rhizobiales bacterium strain IZ6.</title>
        <authorList>
            <person name="Nakai R."/>
            <person name="Naganuma T."/>
        </authorList>
    </citation>
    <scope>NUCLEOTIDE SEQUENCE [LARGE SCALE GENOMIC DNA]</scope>
    <source>
        <strain evidence="6 7">IZ6</strain>
    </source>
</reference>
<feature type="signal peptide" evidence="2">
    <location>
        <begin position="1"/>
        <end position="29"/>
    </location>
</feature>
<dbReference type="Proteomes" id="UP000515317">
    <property type="component" value="Chromosome"/>
</dbReference>
<feature type="chain" id="PRO_5027888838" evidence="2">
    <location>
        <begin position="30"/>
        <end position="461"/>
    </location>
</feature>
<dbReference type="PRINTS" id="PR00811">
    <property type="entry name" value="BCTERIALGSPD"/>
</dbReference>
<dbReference type="PANTHER" id="PTHR30332:SF17">
    <property type="entry name" value="TYPE IV PILIATION SYSTEM PROTEIN DR_0774-RELATED"/>
    <property type="match status" value="1"/>
</dbReference>
<dbReference type="Pfam" id="PF00263">
    <property type="entry name" value="Secretin"/>
    <property type="match status" value="1"/>
</dbReference>
<evidence type="ECO:0000259" key="3">
    <source>
        <dbReference type="Pfam" id="PF00263"/>
    </source>
</evidence>
<feature type="domain" description="Type II/III secretion system secretin-like" evidence="3">
    <location>
        <begin position="249"/>
        <end position="409"/>
    </location>
</feature>
<dbReference type="InterPro" id="IPR004846">
    <property type="entry name" value="T2SS/T3SS_dom"/>
</dbReference>
<dbReference type="KEGG" id="tso:IZ6_27680"/>
<dbReference type="GO" id="GO:0009306">
    <property type="term" value="P:protein secretion"/>
    <property type="evidence" value="ECO:0007669"/>
    <property type="project" value="InterPro"/>
</dbReference>
<feature type="domain" description="BON" evidence="4">
    <location>
        <begin position="129"/>
        <end position="179"/>
    </location>
</feature>
<dbReference type="InterPro" id="IPR032789">
    <property type="entry name" value="T2SS-T3SS_pil_N"/>
</dbReference>
<feature type="domain" description="Pilus formation protein N-terminal" evidence="5">
    <location>
        <begin position="46"/>
        <end position="114"/>
    </location>
</feature>
<evidence type="ECO:0000313" key="7">
    <source>
        <dbReference type="Proteomes" id="UP000515317"/>
    </source>
</evidence>
<evidence type="ECO:0000256" key="1">
    <source>
        <dbReference type="RuleBase" id="RU004003"/>
    </source>
</evidence>
<dbReference type="EMBL" id="AP023361">
    <property type="protein sequence ID" value="BCJ92033.1"/>
    <property type="molecule type" value="Genomic_DNA"/>
</dbReference>
<evidence type="ECO:0000259" key="5">
    <source>
        <dbReference type="Pfam" id="PF13629"/>
    </source>
</evidence>
<dbReference type="Pfam" id="PF04972">
    <property type="entry name" value="BON"/>
    <property type="match status" value="1"/>
</dbReference>
<proteinExistence type="inferred from homology"/>
<evidence type="ECO:0000313" key="6">
    <source>
        <dbReference type="EMBL" id="BCJ92033.1"/>
    </source>
</evidence>
<name>A0A6S6QL28_9HYPH</name>
<accession>A0A6S6QL28</accession>
<protein>
    <submittedName>
        <fullName evidence="6">Secretin</fullName>
    </submittedName>
</protein>
<dbReference type="InterPro" id="IPR007055">
    <property type="entry name" value="BON_dom"/>
</dbReference>
<sequence>MKPAGMPSLTRSLALVALLLVPQMIPATAADRGVAYSGMSSNTGGRVVTLGIGKSYVVDLPSNAAEVLVADPKIANAVVRSARKAYLIGIALGETDIIFFDAQGNQIESLAVSVARDMSPIRNNLLTSIPEGMVSASAVGDSVVLTGSVKSPAEAATASAIAANLVGAPEKVVNALAIENRDQVMLKVSVVEMKRDTTKQLGINWEFSGVSGGTSVGGILDPTDFASVAGAFGIRHEWGGNFVEATLEALEEKALLRTLAEPTLSAISGERAEFLAGGEFPVPVGRDDNQISIEFKKFGVGLTFTPVVLSSGRISLQIGTEVSELSSEGAIEVNNLSIPALSVRRANTTVELPSGGSYAIAGLLQDKSRQAIRGTPGLINLPVLGSLFRSRDYQRGQTELVVIVTPYIAKPNGRDKLALPDDGFSNPSDTDTFFLGQLNNIYAPGLMRKGGYQGPIGYTVE</sequence>
<dbReference type="PANTHER" id="PTHR30332">
    <property type="entry name" value="PROBABLE GENERAL SECRETION PATHWAY PROTEIN D"/>
    <property type="match status" value="1"/>
</dbReference>
<dbReference type="Pfam" id="PF13629">
    <property type="entry name" value="T2SS-T3SS_pil_N"/>
    <property type="match status" value="1"/>
</dbReference>
<keyword evidence="7" id="KW-1185">Reference proteome</keyword>
<gene>
    <name evidence="6" type="primary">ctpD</name>
    <name evidence="6" type="ORF">IZ6_27680</name>
</gene>
<comment type="similarity">
    <text evidence="1">Belongs to the bacterial secretin family.</text>
</comment>
<dbReference type="AlphaFoldDB" id="A0A6S6QL28"/>